<dbReference type="RefSeq" id="WP_183586524.1">
    <property type="nucleotide sequence ID" value="NZ_JACHCA010000003.1"/>
</dbReference>
<dbReference type="AlphaFoldDB" id="A0A841JFQ3"/>
<reference evidence="1 2" key="1">
    <citation type="submission" date="2020-08" db="EMBL/GenBank/DDBJ databases">
        <title>Genomic Encyclopedia of Type Strains, Phase IV (KMG-V): Genome sequencing to study the core and pangenomes of soil and plant-associated prokaryotes.</title>
        <authorList>
            <person name="Whitman W."/>
        </authorList>
    </citation>
    <scope>NUCLEOTIDE SEQUENCE [LARGE SCALE GENOMIC DNA]</scope>
    <source>
        <strain evidence="1 2">MP601</strain>
    </source>
</reference>
<accession>A0A841JFQ3</accession>
<protein>
    <submittedName>
        <fullName evidence="1">Uncharacterized protein</fullName>
    </submittedName>
</protein>
<proteinExistence type="predicted"/>
<dbReference type="Proteomes" id="UP000548326">
    <property type="component" value="Unassembled WGS sequence"/>
</dbReference>
<organism evidence="1 2">
    <name type="scientific">Mucilaginibacter lappiensis</name>
    <dbReference type="NCBI Taxonomy" id="354630"/>
    <lineage>
        <taxon>Bacteria</taxon>
        <taxon>Pseudomonadati</taxon>
        <taxon>Bacteroidota</taxon>
        <taxon>Sphingobacteriia</taxon>
        <taxon>Sphingobacteriales</taxon>
        <taxon>Sphingobacteriaceae</taxon>
        <taxon>Mucilaginibacter</taxon>
    </lineage>
</organism>
<comment type="caution">
    <text evidence="1">The sequence shown here is derived from an EMBL/GenBank/DDBJ whole genome shotgun (WGS) entry which is preliminary data.</text>
</comment>
<name>A0A841JFQ3_9SPHI</name>
<sequence>MENTLIFNQYDMVISFTEDAINAELKKLAYEGTIKQEIVLYRVLNAQGIYDYTIANSNSDVPQGAEYIDGMVIPGIRIDHSGSNVVLVLNFISGKGYFADKNGFGPLAKLQEYDMSNWKYGFTVNLDLTSYKDDGTHKPSPAVEQQLKNFNAGNLSIDCLFLDFVSSDLKTTIPAETSCPAEMIEFMSFYFMHLNSTGNPYILGYSANASGSSSFSQNIPPQLKPVGTDYTMFSDPNYPALSNLNYTLVTQGGHGSISGSPATLDSNWFNPNSTPAGKMIISSQCLLEALILRPFYNNLQQQTIAQVSQHVNVGAGNSYDAAKSVQGNAWSFNISNVNGGDDQYVNNFAVVLQNAGNAINLEFTGGVHIYKEVSKDCFFCTARAHASADIQWKGVVNISIANGQLQLNKSFNITGQNSDHDTNSCADAFSWMGAIIGGILDVFTFWTDNGMFSNLLSDALSINLPGIGDLTIGLDNFSNSINNMVLTPTGSKYNLSPSGNSPAIDQKGDVYLGLSLN</sequence>
<evidence type="ECO:0000313" key="1">
    <source>
        <dbReference type="EMBL" id="MBB6127295.1"/>
    </source>
</evidence>
<evidence type="ECO:0000313" key="2">
    <source>
        <dbReference type="Proteomes" id="UP000548326"/>
    </source>
</evidence>
<gene>
    <name evidence="1" type="ORF">HDF22_001401</name>
</gene>
<dbReference type="EMBL" id="JACHCA010000003">
    <property type="protein sequence ID" value="MBB6127295.1"/>
    <property type="molecule type" value="Genomic_DNA"/>
</dbReference>